<reference evidence="1 2" key="1">
    <citation type="submission" date="2015-05" db="EMBL/GenBank/DDBJ databases">
        <title>Evolution of Trichinella species and genotypes.</title>
        <authorList>
            <person name="Korhonen P.K."/>
            <person name="Edoardo P."/>
            <person name="Giuseppe L.R."/>
            <person name="Gasser R.B."/>
        </authorList>
    </citation>
    <scope>NUCLEOTIDE SEQUENCE [LARGE SCALE GENOMIC DNA]</scope>
    <source>
        <strain evidence="1">ISS10</strain>
    </source>
</reference>
<gene>
    <name evidence="1" type="ORF">T02_5200</name>
</gene>
<accession>A0A0V1KJ35</accession>
<organism evidence="1 2">
    <name type="scientific">Trichinella nativa</name>
    <dbReference type="NCBI Taxonomy" id="6335"/>
    <lineage>
        <taxon>Eukaryota</taxon>
        <taxon>Metazoa</taxon>
        <taxon>Ecdysozoa</taxon>
        <taxon>Nematoda</taxon>
        <taxon>Enoplea</taxon>
        <taxon>Dorylaimia</taxon>
        <taxon>Trichinellida</taxon>
        <taxon>Trichinellidae</taxon>
        <taxon>Trichinella</taxon>
    </lineage>
</organism>
<proteinExistence type="predicted"/>
<keyword evidence="2" id="KW-1185">Reference proteome</keyword>
<dbReference type="EMBL" id="JYDW01001181">
    <property type="protein sequence ID" value="KRZ47203.1"/>
    <property type="molecule type" value="Genomic_DNA"/>
</dbReference>
<dbReference type="AlphaFoldDB" id="A0A0V1KJ35"/>
<name>A0A0V1KJ35_9BILA</name>
<dbReference type="Proteomes" id="UP000054721">
    <property type="component" value="Unassembled WGS sequence"/>
</dbReference>
<protein>
    <submittedName>
        <fullName evidence="1">Uncharacterized protein</fullName>
    </submittedName>
</protein>
<comment type="caution">
    <text evidence="1">The sequence shown here is derived from an EMBL/GenBank/DDBJ whole genome shotgun (WGS) entry which is preliminary data.</text>
</comment>
<evidence type="ECO:0000313" key="2">
    <source>
        <dbReference type="Proteomes" id="UP000054721"/>
    </source>
</evidence>
<sequence length="32" mass="3691">MVFLGFLSILEYLEFEGVLKALGVLGFFEVYF</sequence>
<evidence type="ECO:0000313" key="1">
    <source>
        <dbReference type="EMBL" id="KRZ47203.1"/>
    </source>
</evidence>